<accession>A0ABY4T5K8</accession>
<dbReference type="Gene3D" id="2.160.20.120">
    <property type="match status" value="1"/>
</dbReference>
<evidence type="ECO:0000256" key="1">
    <source>
        <dbReference type="SAM" id="MobiDB-lite"/>
    </source>
</evidence>
<keyword evidence="5" id="KW-1185">Reference proteome</keyword>
<dbReference type="Proteomes" id="UP001056681">
    <property type="component" value="Chromosome"/>
</dbReference>
<evidence type="ECO:0000259" key="3">
    <source>
        <dbReference type="Pfam" id="PF13349"/>
    </source>
</evidence>
<dbReference type="InterPro" id="IPR025164">
    <property type="entry name" value="Toastrack_DUF4097"/>
</dbReference>
<feature type="region of interest" description="Disordered" evidence="1">
    <location>
        <begin position="239"/>
        <end position="258"/>
    </location>
</feature>
<dbReference type="RefSeq" id="WP_250339809.1">
    <property type="nucleotide sequence ID" value="NZ_CP063231.1"/>
</dbReference>
<protein>
    <submittedName>
        <fullName evidence="4">DUF4097 family beta strand repeat protein</fullName>
    </submittedName>
</protein>
<feature type="chain" id="PRO_5047154478" evidence="2">
    <location>
        <begin position="19"/>
        <end position="258"/>
    </location>
</feature>
<feature type="signal peptide" evidence="2">
    <location>
        <begin position="1"/>
        <end position="18"/>
    </location>
</feature>
<keyword evidence="2" id="KW-0732">Signal</keyword>
<dbReference type="EMBL" id="CP063231">
    <property type="protein sequence ID" value="URL59182.1"/>
    <property type="molecule type" value="Genomic_DNA"/>
</dbReference>
<evidence type="ECO:0000313" key="4">
    <source>
        <dbReference type="EMBL" id="URL59182.1"/>
    </source>
</evidence>
<name>A0ABY4T5K8_9GAMM</name>
<organism evidence="4 5">
    <name type="scientific">Luteibacter flocculans</name>
    <dbReference type="NCBI Taxonomy" id="2780091"/>
    <lineage>
        <taxon>Bacteria</taxon>
        <taxon>Pseudomonadati</taxon>
        <taxon>Pseudomonadota</taxon>
        <taxon>Gammaproteobacteria</taxon>
        <taxon>Lysobacterales</taxon>
        <taxon>Rhodanobacteraceae</taxon>
        <taxon>Luteibacter</taxon>
    </lineage>
</organism>
<feature type="domain" description="DUF4097" evidence="3">
    <location>
        <begin position="80"/>
        <end position="242"/>
    </location>
</feature>
<sequence>MRYLILASLLLLPAVALANDEPCKFHADRNLDLDLNGVRSVRFAVSAYDLHLSGGGPAGKGTVRGKACASEQEALDDLVVTQERDGDTLVVEMKNRRNGGWSGFGSHYNSLKVEATVPSNIPVKVNVGSGDAMVRNVASLDGAVGSGDLEAREIKGPVSMTVGSGDVKLEQVGAVTVETIGSGDFIAKRVDGGVRIGTVGSGDAKISGVSGDIEVATVGSGDVDVDEVHGNLTVRTVGSGSVSHRSVTGKVDVPREKD</sequence>
<proteinExistence type="predicted"/>
<evidence type="ECO:0000313" key="5">
    <source>
        <dbReference type="Proteomes" id="UP001056681"/>
    </source>
</evidence>
<dbReference type="Pfam" id="PF13349">
    <property type="entry name" value="DUF4097"/>
    <property type="match status" value="1"/>
</dbReference>
<evidence type="ECO:0000256" key="2">
    <source>
        <dbReference type="SAM" id="SignalP"/>
    </source>
</evidence>
<reference evidence="4" key="1">
    <citation type="submission" date="2020-10" db="EMBL/GenBank/DDBJ databases">
        <title>Whole-genome sequence of Luteibacter sp. EIF3.</title>
        <authorList>
            <person name="Friedrich I."/>
            <person name="Hertel R."/>
            <person name="Daniel R."/>
        </authorList>
    </citation>
    <scope>NUCLEOTIDE SEQUENCE</scope>
    <source>
        <strain evidence="4">EIF3</strain>
    </source>
</reference>
<gene>
    <name evidence="4" type="ORF">IM816_03435</name>
</gene>